<dbReference type="Pfam" id="PF00662">
    <property type="entry name" value="Proton_antipo_N"/>
    <property type="match status" value="1"/>
</dbReference>
<evidence type="ECO:0000256" key="4">
    <source>
        <dbReference type="ARBA" id="ARBA00023136"/>
    </source>
</evidence>
<dbReference type="PANTHER" id="PTHR42829">
    <property type="entry name" value="NADH-UBIQUINONE OXIDOREDUCTASE CHAIN 5"/>
    <property type="match status" value="1"/>
</dbReference>
<reference evidence="9" key="1">
    <citation type="submission" date="2023-04" db="EMBL/GenBank/DDBJ databases">
        <title>Genomic characterization of faba bean (Vicia faba) microsymbionts in Mexican soils.</title>
        <authorList>
            <person name="Rivera Orduna F.N."/>
            <person name="Guevara-Luna J."/>
            <person name="Yan J."/>
            <person name="Arroyo-Herrera I."/>
            <person name="Li Y."/>
            <person name="Vasquez-Murrieta M.S."/>
            <person name="Wang E.T."/>
        </authorList>
    </citation>
    <scope>NUCLEOTIDE SEQUENCE</scope>
    <source>
        <strain evidence="9">CH26</strain>
    </source>
</reference>
<comment type="caution">
    <text evidence="9">The sequence shown here is derived from an EMBL/GenBank/DDBJ whole genome shotgun (WGS) entry which is preliminary data.</text>
</comment>
<dbReference type="InterPro" id="IPR003945">
    <property type="entry name" value="NU5C-like"/>
</dbReference>
<evidence type="ECO:0000256" key="1">
    <source>
        <dbReference type="ARBA" id="ARBA00004127"/>
    </source>
</evidence>
<dbReference type="Pfam" id="PF00361">
    <property type="entry name" value="Proton_antipo_M"/>
    <property type="match status" value="1"/>
</dbReference>
<feature type="domain" description="NADH-Ubiquinone oxidoreductase (complex I) chain 5 N-terminal" evidence="8">
    <location>
        <begin position="1"/>
        <end position="50"/>
    </location>
</feature>
<evidence type="ECO:0000313" key="9">
    <source>
        <dbReference type="EMBL" id="MDR9778970.1"/>
    </source>
</evidence>
<protein>
    <submittedName>
        <fullName evidence="9">Proton-conducting transporter membrane subunit</fullName>
    </submittedName>
</protein>
<evidence type="ECO:0000259" key="7">
    <source>
        <dbReference type="Pfam" id="PF00361"/>
    </source>
</evidence>
<feature type="transmembrane region" description="Helical" evidence="6">
    <location>
        <begin position="46"/>
        <end position="65"/>
    </location>
</feature>
<feature type="transmembrane region" description="Helical" evidence="6">
    <location>
        <begin position="20"/>
        <end position="39"/>
    </location>
</feature>
<feature type="transmembrane region" description="Helical" evidence="6">
    <location>
        <begin position="71"/>
        <end position="91"/>
    </location>
</feature>
<dbReference type="GO" id="GO:0042773">
    <property type="term" value="P:ATP synthesis coupled electron transport"/>
    <property type="evidence" value="ECO:0007669"/>
    <property type="project" value="InterPro"/>
</dbReference>
<feature type="non-terminal residue" evidence="9">
    <location>
        <position position="1"/>
    </location>
</feature>
<evidence type="ECO:0000256" key="6">
    <source>
        <dbReference type="SAM" id="Phobius"/>
    </source>
</evidence>
<evidence type="ECO:0000256" key="3">
    <source>
        <dbReference type="ARBA" id="ARBA00022989"/>
    </source>
</evidence>
<dbReference type="InterPro" id="IPR001516">
    <property type="entry name" value="Proton_antipo_N"/>
</dbReference>
<keyword evidence="3 6" id="KW-1133">Transmembrane helix</keyword>
<keyword evidence="4 6" id="KW-0472">Membrane</keyword>
<accession>A0AAJ2H056</accession>
<evidence type="ECO:0000256" key="2">
    <source>
        <dbReference type="ARBA" id="ARBA00022692"/>
    </source>
</evidence>
<dbReference type="Proteomes" id="UP001268610">
    <property type="component" value="Unassembled WGS sequence"/>
</dbReference>
<dbReference type="PANTHER" id="PTHR42829:SF2">
    <property type="entry name" value="NADH-UBIQUINONE OXIDOREDUCTASE CHAIN 5"/>
    <property type="match status" value="1"/>
</dbReference>
<sequence length="105" mass="11653">LSIGDFAPNFGLQLDGLSLIMLGMVTGVGFLIHLFASWYMRGEEGFARFFSYFNLFIVSMLLLVLGDNLLVLFLGWEGVGLCSYLLIGFYYKNPSNGFAAIKAFT</sequence>
<feature type="non-terminal residue" evidence="9">
    <location>
        <position position="105"/>
    </location>
</feature>
<dbReference type="GO" id="GO:0015990">
    <property type="term" value="P:electron transport coupled proton transport"/>
    <property type="evidence" value="ECO:0007669"/>
    <property type="project" value="TreeGrafter"/>
</dbReference>
<evidence type="ECO:0000256" key="5">
    <source>
        <dbReference type="RuleBase" id="RU000320"/>
    </source>
</evidence>
<feature type="domain" description="NADH:quinone oxidoreductase/Mrp antiporter transmembrane" evidence="7">
    <location>
        <begin position="67"/>
        <end position="104"/>
    </location>
</feature>
<dbReference type="GO" id="GO:0008137">
    <property type="term" value="F:NADH dehydrogenase (ubiquinone) activity"/>
    <property type="evidence" value="ECO:0007669"/>
    <property type="project" value="InterPro"/>
</dbReference>
<dbReference type="GO" id="GO:0003954">
    <property type="term" value="F:NADH dehydrogenase activity"/>
    <property type="evidence" value="ECO:0007669"/>
    <property type="project" value="TreeGrafter"/>
</dbReference>
<gene>
    <name evidence="9" type="ORF">RJJ65_41205</name>
</gene>
<dbReference type="EMBL" id="JAVLSF010001428">
    <property type="protein sequence ID" value="MDR9778970.1"/>
    <property type="molecule type" value="Genomic_DNA"/>
</dbReference>
<evidence type="ECO:0000313" key="10">
    <source>
        <dbReference type="Proteomes" id="UP001268610"/>
    </source>
</evidence>
<dbReference type="AlphaFoldDB" id="A0AAJ2H056"/>
<dbReference type="GO" id="GO:0012505">
    <property type="term" value="C:endomembrane system"/>
    <property type="evidence" value="ECO:0007669"/>
    <property type="project" value="UniProtKB-SubCell"/>
</dbReference>
<comment type="subcellular location">
    <subcellularLocation>
        <location evidence="1">Endomembrane system</location>
        <topology evidence="1">Multi-pass membrane protein</topology>
    </subcellularLocation>
    <subcellularLocation>
        <location evidence="5">Membrane</location>
        <topology evidence="5">Multi-pass membrane protein</topology>
    </subcellularLocation>
</comment>
<dbReference type="RefSeq" id="WP_310866907.1">
    <property type="nucleotide sequence ID" value="NZ_JAVLSF010001428.1"/>
</dbReference>
<dbReference type="InterPro" id="IPR001750">
    <property type="entry name" value="ND/Mrp_TM"/>
</dbReference>
<dbReference type="PRINTS" id="PR01434">
    <property type="entry name" value="NADHDHGNASE5"/>
</dbReference>
<keyword evidence="2 5" id="KW-0812">Transmembrane</keyword>
<name>A0AAJ2H056_9HYPH</name>
<dbReference type="GO" id="GO:0016020">
    <property type="term" value="C:membrane"/>
    <property type="evidence" value="ECO:0007669"/>
    <property type="project" value="UniProtKB-SubCell"/>
</dbReference>
<proteinExistence type="predicted"/>
<evidence type="ECO:0000259" key="8">
    <source>
        <dbReference type="Pfam" id="PF00662"/>
    </source>
</evidence>
<organism evidence="9 10">
    <name type="scientific">Rhizobium hidalgonense</name>
    <dbReference type="NCBI Taxonomy" id="1538159"/>
    <lineage>
        <taxon>Bacteria</taxon>
        <taxon>Pseudomonadati</taxon>
        <taxon>Pseudomonadota</taxon>
        <taxon>Alphaproteobacteria</taxon>
        <taxon>Hyphomicrobiales</taxon>
        <taxon>Rhizobiaceae</taxon>
        <taxon>Rhizobium/Agrobacterium group</taxon>
        <taxon>Rhizobium</taxon>
    </lineage>
</organism>